<feature type="domain" description="AB hydrolase-1" evidence="1">
    <location>
        <begin position="23"/>
        <end position="128"/>
    </location>
</feature>
<dbReference type="EMBL" id="CXWD01000018">
    <property type="protein sequence ID" value="CTQ74728.1"/>
    <property type="molecule type" value="Genomic_DNA"/>
</dbReference>
<dbReference type="PANTHER" id="PTHR43433">
    <property type="entry name" value="HYDROLASE, ALPHA/BETA FOLD FAMILY PROTEIN"/>
    <property type="match status" value="1"/>
</dbReference>
<dbReference type="Pfam" id="PF00561">
    <property type="entry name" value="Abhydrolase_1"/>
    <property type="match status" value="1"/>
</dbReference>
<evidence type="ECO:0000313" key="3">
    <source>
        <dbReference type="Proteomes" id="UP000053235"/>
    </source>
</evidence>
<proteinExistence type="predicted"/>
<dbReference type="EC" id="3.1.1.24" evidence="2"/>
<keyword evidence="3" id="KW-1185">Reference proteome</keyword>
<dbReference type="NCBIfam" id="TIGR02427">
    <property type="entry name" value="protocat_pcaD"/>
    <property type="match status" value="1"/>
</dbReference>
<dbReference type="InterPro" id="IPR029058">
    <property type="entry name" value="AB_hydrolase_fold"/>
</dbReference>
<dbReference type="SUPFAM" id="SSF53474">
    <property type="entry name" value="alpha/beta-Hydrolases"/>
    <property type="match status" value="1"/>
</dbReference>
<dbReference type="InterPro" id="IPR026968">
    <property type="entry name" value="PcaD/CatD"/>
</dbReference>
<dbReference type="PRINTS" id="PR00111">
    <property type="entry name" value="ABHYDROLASE"/>
</dbReference>
<dbReference type="OrthoDB" id="9793083at2"/>
<dbReference type="GO" id="GO:0042952">
    <property type="term" value="P:beta-ketoadipate pathway"/>
    <property type="evidence" value="ECO:0007669"/>
    <property type="project" value="InterPro"/>
</dbReference>
<dbReference type="Gene3D" id="3.40.50.1820">
    <property type="entry name" value="alpha/beta hydrolase"/>
    <property type="match status" value="1"/>
</dbReference>
<dbReference type="AlphaFoldDB" id="A0A0M7AI08"/>
<dbReference type="GO" id="GO:0047570">
    <property type="term" value="F:3-oxoadipate enol-lactonase activity"/>
    <property type="evidence" value="ECO:0007669"/>
    <property type="project" value="UniProtKB-EC"/>
</dbReference>
<name>A0A0M7AI08_9HYPH</name>
<organism evidence="2 3">
    <name type="scientific">Roseibium alexandrii</name>
    <dbReference type="NCBI Taxonomy" id="388408"/>
    <lineage>
        <taxon>Bacteria</taxon>
        <taxon>Pseudomonadati</taxon>
        <taxon>Pseudomonadota</taxon>
        <taxon>Alphaproteobacteria</taxon>
        <taxon>Hyphomicrobiales</taxon>
        <taxon>Stappiaceae</taxon>
        <taxon>Roseibium</taxon>
    </lineage>
</organism>
<dbReference type="PANTHER" id="PTHR43433:SF5">
    <property type="entry name" value="AB HYDROLASE-1 DOMAIN-CONTAINING PROTEIN"/>
    <property type="match status" value="1"/>
</dbReference>
<reference evidence="3" key="1">
    <citation type="submission" date="2015-07" db="EMBL/GenBank/DDBJ databases">
        <authorList>
            <person name="Rodrigo-Torres Lidia"/>
            <person name="Arahal R.David."/>
        </authorList>
    </citation>
    <scope>NUCLEOTIDE SEQUENCE [LARGE SCALE GENOMIC DNA]</scope>
    <source>
        <strain evidence="3">CECT 5112</strain>
    </source>
</reference>
<dbReference type="InterPro" id="IPR050471">
    <property type="entry name" value="AB_hydrolase"/>
</dbReference>
<keyword evidence="2" id="KW-0378">Hydrolase</keyword>
<dbReference type="InterPro" id="IPR000073">
    <property type="entry name" value="AB_hydrolase_1"/>
</dbReference>
<dbReference type="STRING" id="388408.LAX5112_03952"/>
<accession>A0A0M7AI08</accession>
<dbReference type="Proteomes" id="UP000053235">
    <property type="component" value="Unassembled WGS sequence"/>
</dbReference>
<evidence type="ECO:0000313" key="2">
    <source>
        <dbReference type="EMBL" id="CTQ74728.1"/>
    </source>
</evidence>
<gene>
    <name evidence="2" type="primary">catD_1</name>
    <name evidence="2" type="ORF">LAX5112_03952</name>
</gene>
<dbReference type="RefSeq" id="WP_055673253.1">
    <property type="nucleotide sequence ID" value="NZ_CXWD01000018.1"/>
</dbReference>
<protein>
    <submittedName>
        <fullName evidence="2">3-oxoadipate enol-lactonase 2</fullName>
        <ecNumber evidence="2">3.1.1.24</ecNumber>
    </submittedName>
</protein>
<evidence type="ECO:0000259" key="1">
    <source>
        <dbReference type="Pfam" id="PF00561"/>
    </source>
</evidence>
<sequence length="266" mass="28928">MRIARLTNADIHWREDGDPNGAPVVFANSLGTDLRLWDKVIDRLPEAGYRYIRFDKRGHGLSSCPSDAYSMTDLVIDLEELLDHIGVSQFSLVGLSIGGMIGQLLAHRQPDRMTRLILACTAAKMGTADMWQARITAVRKGGVESIADAVLDRWFSGPFRHSGECIAWRSMLSRTPAEGYIGCSEALAVTDLTATTSELTLPVLGLAGSEDLASPPAQVKATTDLIRGSRFVELAGAGHLPCVEQADVFTAHLQNFLKESAHVRQV</sequence>